<dbReference type="SUPFAM" id="SSF52794">
    <property type="entry name" value="PTS system IIB component-like"/>
    <property type="match status" value="1"/>
</dbReference>
<dbReference type="RefSeq" id="WP_146621209.1">
    <property type="nucleotide sequence ID" value="NZ_BJCC01000005.1"/>
</dbReference>
<dbReference type="AlphaFoldDB" id="A0A4P5P4W3"/>
<gene>
    <name evidence="3" type="ORF">NRIC_06010</name>
</gene>
<dbReference type="Proteomes" id="UP000290567">
    <property type="component" value="Unassembled WGS sequence"/>
</dbReference>
<proteinExistence type="predicted"/>
<feature type="domain" description="Phosphotransferase system EIIB component type 2/3" evidence="2">
    <location>
        <begin position="7"/>
        <end position="69"/>
    </location>
</feature>
<evidence type="ECO:0000313" key="3">
    <source>
        <dbReference type="EMBL" id="GCF92710.1"/>
    </source>
</evidence>
<organism evidence="3 4">
    <name type="scientific">Enterococcus florum</name>
    <dbReference type="NCBI Taxonomy" id="2480627"/>
    <lineage>
        <taxon>Bacteria</taxon>
        <taxon>Bacillati</taxon>
        <taxon>Bacillota</taxon>
        <taxon>Bacilli</taxon>
        <taxon>Lactobacillales</taxon>
        <taxon>Enterococcaceae</taxon>
        <taxon>Enterococcus</taxon>
    </lineage>
</organism>
<keyword evidence="4" id="KW-1185">Reference proteome</keyword>
<dbReference type="OrthoDB" id="7065341at2"/>
<sequence length="100" mass="10605">MAKRLNVISVCGSGTVTSSMVAGKVKDFLDDMGIKAKTVEVNPGGVDGEMASGNWDLIVHTSPLKGKYDIPTINAVGLLSGMGEDEFFEELKETAEKLVD</sequence>
<reference evidence="4" key="1">
    <citation type="submission" date="2019-02" db="EMBL/GenBank/DDBJ databases">
        <title>Draft genome sequence of Enterococcus sp. Gos25-1.</title>
        <authorList>
            <person name="Tanaka N."/>
            <person name="Shiwa Y."/>
            <person name="Fujita N."/>
        </authorList>
    </citation>
    <scope>NUCLEOTIDE SEQUENCE [LARGE SCALE GENOMIC DNA]</scope>
    <source>
        <strain evidence="4">Gos25-1</strain>
    </source>
</reference>
<dbReference type="GO" id="GO:0009401">
    <property type="term" value="P:phosphoenolpyruvate-dependent sugar phosphotransferase system"/>
    <property type="evidence" value="ECO:0007669"/>
    <property type="project" value="InterPro"/>
</dbReference>
<comment type="caution">
    <text evidence="3">The sequence shown here is derived from an EMBL/GenBank/DDBJ whole genome shotgun (WGS) entry which is preliminary data.</text>
</comment>
<dbReference type="InterPro" id="IPR036095">
    <property type="entry name" value="PTS_EIIB-like_sf"/>
</dbReference>
<dbReference type="Gene3D" id="3.40.50.2300">
    <property type="match status" value="1"/>
</dbReference>
<dbReference type="InterPro" id="IPR003501">
    <property type="entry name" value="PTS_EIIB_2/3"/>
</dbReference>
<dbReference type="CDD" id="cd05566">
    <property type="entry name" value="PTS_IIB_galactitol"/>
    <property type="match status" value="1"/>
</dbReference>
<evidence type="ECO:0000259" key="2">
    <source>
        <dbReference type="Pfam" id="PF02302"/>
    </source>
</evidence>
<keyword evidence="1" id="KW-0808">Transferase</keyword>
<dbReference type="Pfam" id="PF02302">
    <property type="entry name" value="PTS_IIB"/>
    <property type="match status" value="1"/>
</dbReference>
<dbReference type="EMBL" id="BJCC01000005">
    <property type="protein sequence ID" value="GCF92710.1"/>
    <property type="molecule type" value="Genomic_DNA"/>
</dbReference>
<evidence type="ECO:0000256" key="1">
    <source>
        <dbReference type="ARBA" id="ARBA00022679"/>
    </source>
</evidence>
<protein>
    <submittedName>
        <fullName evidence="3">PTS fructose transporter subunit IIB</fullName>
    </submittedName>
</protein>
<accession>A0A4P5P4W3</accession>
<evidence type="ECO:0000313" key="4">
    <source>
        <dbReference type="Proteomes" id="UP000290567"/>
    </source>
</evidence>
<dbReference type="GO" id="GO:0008982">
    <property type="term" value="F:protein-N(PI)-phosphohistidine-sugar phosphotransferase activity"/>
    <property type="evidence" value="ECO:0007669"/>
    <property type="project" value="InterPro"/>
</dbReference>
<name>A0A4P5P4W3_9ENTE</name>